<dbReference type="EMBL" id="QRVM01000051">
    <property type="protein sequence ID" value="RGS44898.1"/>
    <property type="molecule type" value="Genomic_DNA"/>
</dbReference>
<evidence type="ECO:0000313" key="3">
    <source>
        <dbReference type="EMBL" id="RGW75706.1"/>
    </source>
</evidence>
<dbReference type="RefSeq" id="WP_118012099.1">
    <property type="nucleotide sequence ID" value="NZ_CALHUJ010000133.1"/>
</dbReference>
<dbReference type="AlphaFoldDB" id="A0A395W3E2"/>
<name>A0A395W3E2_9FIRM</name>
<evidence type="ECO:0000313" key="1">
    <source>
        <dbReference type="EMBL" id="RGS44898.1"/>
    </source>
</evidence>
<comment type="caution">
    <text evidence="2">The sequence shown here is derived from an EMBL/GenBank/DDBJ whole genome shotgun (WGS) entry which is preliminary data.</text>
</comment>
<dbReference type="EMBL" id="QSAT01000009">
    <property type="protein sequence ID" value="RGW75706.1"/>
    <property type="molecule type" value="Genomic_DNA"/>
</dbReference>
<dbReference type="EMBL" id="QRYQ01000040">
    <property type="protein sequence ID" value="RGU88842.1"/>
    <property type="molecule type" value="Genomic_DNA"/>
</dbReference>
<reference evidence="5 6" key="1">
    <citation type="submission" date="2018-08" db="EMBL/GenBank/DDBJ databases">
        <title>A genome reference for cultivated species of the human gut microbiota.</title>
        <authorList>
            <person name="Zou Y."/>
            <person name="Xue W."/>
            <person name="Luo G."/>
        </authorList>
    </citation>
    <scope>NUCLEOTIDE SEQUENCE [LARGE SCALE GENOMIC DNA]</scope>
    <source>
        <strain evidence="3 6">AF10-31</strain>
        <strain evidence="2 5">AF15-20</strain>
        <strain evidence="1">AF22-10AC</strain>
        <strain evidence="4 7">AM42-13AC</strain>
    </source>
</reference>
<dbReference type="Proteomes" id="UP000284651">
    <property type="component" value="Unassembled WGS sequence"/>
</dbReference>
<sequence>MKIRLHVVVDKEDDAIVELVQNALNEICSKMSYSPSRLQPSLAGCMEFYATSELEENEIDDLLSKLNNDWDGEKDDCQAYSFNTTMFHPNVYYLQFQSF</sequence>
<dbReference type="EMBL" id="QSGD01000057">
    <property type="protein sequence ID" value="RHB01659.1"/>
    <property type="molecule type" value="Genomic_DNA"/>
</dbReference>
<evidence type="ECO:0000313" key="5">
    <source>
        <dbReference type="Proteomes" id="UP000265489"/>
    </source>
</evidence>
<dbReference type="GeneID" id="66580763"/>
<dbReference type="Proteomes" id="UP000285288">
    <property type="component" value="Unassembled WGS sequence"/>
</dbReference>
<proteinExistence type="predicted"/>
<accession>A0A395W3E2</accession>
<dbReference type="Proteomes" id="UP000265489">
    <property type="component" value="Unassembled WGS sequence"/>
</dbReference>
<protein>
    <submittedName>
        <fullName evidence="2">Uncharacterized protein</fullName>
    </submittedName>
</protein>
<evidence type="ECO:0000313" key="2">
    <source>
        <dbReference type="EMBL" id="RGU88842.1"/>
    </source>
</evidence>
<evidence type="ECO:0000313" key="4">
    <source>
        <dbReference type="EMBL" id="RHB01659.1"/>
    </source>
</evidence>
<evidence type="ECO:0000313" key="7">
    <source>
        <dbReference type="Proteomes" id="UP000285288"/>
    </source>
</evidence>
<evidence type="ECO:0000313" key="6">
    <source>
        <dbReference type="Proteomes" id="UP000284651"/>
    </source>
</evidence>
<dbReference type="Proteomes" id="UP000285274">
    <property type="component" value="Unassembled WGS sequence"/>
</dbReference>
<gene>
    <name evidence="4" type="ORF">DW907_10670</name>
    <name evidence="3" type="ORF">DWV56_03940</name>
    <name evidence="2" type="ORF">DWW32_12605</name>
    <name evidence="1" type="ORF">DWX92_09620</name>
</gene>
<organism evidence="2 5">
    <name type="scientific">Holdemanella biformis</name>
    <dbReference type="NCBI Taxonomy" id="1735"/>
    <lineage>
        <taxon>Bacteria</taxon>
        <taxon>Bacillati</taxon>
        <taxon>Bacillota</taxon>
        <taxon>Erysipelotrichia</taxon>
        <taxon>Erysipelotrichales</taxon>
        <taxon>Erysipelotrichaceae</taxon>
        <taxon>Holdemanella</taxon>
    </lineage>
</organism>